<evidence type="ECO:0000256" key="3">
    <source>
        <dbReference type="ARBA" id="ARBA00022606"/>
    </source>
</evidence>
<dbReference type="GO" id="GO:0005549">
    <property type="term" value="F:odorant binding"/>
    <property type="evidence" value="ECO:0007669"/>
    <property type="project" value="InterPro"/>
</dbReference>
<evidence type="ECO:0000256" key="4">
    <source>
        <dbReference type="ARBA" id="ARBA00022692"/>
    </source>
</evidence>
<feature type="transmembrane region" description="Helical" evidence="10">
    <location>
        <begin position="41"/>
        <end position="61"/>
    </location>
</feature>
<comment type="subcellular location">
    <subcellularLocation>
        <location evidence="1">Cell membrane</location>
        <topology evidence="1">Multi-pass membrane protein</topology>
    </subcellularLocation>
</comment>
<dbReference type="HOGENOM" id="CLU_2504210_0_0_1"/>
<evidence type="ECO:0000256" key="1">
    <source>
        <dbReference type="ARBA" id="ARBA00004651"/>
    </source>
</evidence>
<evidence type="ECO:0000256" key="8">
    <source>
        <dbReference type="ARBA" id="ARBA00023170"/>
    </source>
</evidence>
<dbReference type="InterPro" id="IPR004117">
    <property type="entry name" value="7tm6_olfct_rcpt"/>
</dbReference>
<reference evidence="11 12" key="1">
    <citation type="journal article" date="2007" name="Nature">
        <title>Evolution of genes and genomes on the Drosophila phylogeny.</title>
        <authorList>
            <consortium name="Drosophila 12 Genomes Consortium"/>
            <person name="Clark A.G."/>
            <person name="Eisen M.B."/>
            <person name="Smith D.R."/>
            <person name="Bergman C.M."/>
            <person name="Oliver B."/>
            <person name="Markow T.A."/>
            <person name="Kaufman T.C."/>
            <person name="Kellis M."/>
            <person name="Gelbart W."/>
            <person name="Iyer V.N."/>
            <person name="Pollard D.A."/>
            <person name="Sackton T.B."/>
            <person name="Larracuente A.M."/>
            <person name="Singh N.D."/>
            <person name="Abad J.P."/>
            <person name="Abt D.N."/>
            <person name="Adryan B."/>
            <person name="Aguade M."/>
            <person name="Akashi H."/>
            <person name="Anderson W.W."/>
            <person name="Aquadro C.F."/>
            <person name="Ardell D.H."/>
            <person name="Arguello R."/>
            <person name="Artieri C.G."/>
            <person name="Barbash D.A."/>
            <person name="Barker D."/>
            <person name="Barsanti P."/>
            <person name="Batterham P."/>
            <person name="Batzoglou S."/>
            <person name="Begun D."/>
            <person name="Bhutkar A."/>
            <person name="Blanco E."/>
            <person name="Bosak S.A."/>
            <person name="Bradley R.K."/>
            <person name="Brand A.D."/>
            <person name="Brent M.R."/>
            <person name="Brooks A.N."/>
            <person name="Brown R.H."/>
            <person name="Butlin R.K."/>
            <person name="Caggese C."/>
            <person name="Calvi B.R."/>
            <person name="Bernardo de Carvalho A."/>
            <person name="Caspi A."/>
            <person name="Castrezana S."/>
            <person name="Celniker S.E."/>
            <person name="Chang J.L."/>
            <person name="Chapple C."/>
            <person name="Chatterji S."/>
            <person name="Chinwalla A."/>
            <person name="Civetta A."/>
            <person name="Clifton S.W."/>
            <person name="Comeron J.M."/>
            <person name="Costello J.C."/>
            <person name="Coyne J.A."/>
            <person name="Daub J."/>
            <person name="David R.G."/>
            <person name="Delcher A.L."/>
            <person name="Delehaunty K."/>
            <person name="Do C.B."/>
            <person name="Ebling H."/>
            <person name="Edwards K."/>
            <person name="Eickbush T."/>
            <person name="Evans J.D."/>
            <person name="Filipski A."/>
            <person name="Findeiss S."/>
            <person name="Freyhult E."/>
            <person name="Fulton L."/>
            <person name="Fulton R."/>
            <person name="Garcia A.C."/>
            <person name="Gardiner A."/>
            <person name="Garfield D.A."/>
            <person name="Garvin B.E."/>
            <person name="Gibson G."/>
            <person name="Gilbert D."/>
            <person name="Gnerre S."/>
            <person name="Godfrey J."/>
            <person name="Good R."/>
            <person name="Gotea V."/>
            <person name="Gravely B."/>
            <person name="Greenberg A.J."/>
            <person name="Griffiths-Jones S."/>
            <person name="Gross S."/>
            <person name="Guigo R."/>
            <person name="Gustafson E.A."/>
            <person name="Haerty W."/>
            <person name="Hahn M.W."/>
            <person name="Halligan D.L."/>
            <person name="Halpern A.L."/>
            <person name="Halter G.M."/>
            <person name="Han M.V."/>
            <person name="Heger A."/>
            <person name="Hillier L."/>
            <person name="Hinrichs A.S."/>
            <person name="Holmes I."/>
            <person name="Hoskins R.A."/>
            <person name="Hubisz M.J."/>
            <person name="Hultmark D."/>
            <person name="Huntley M.A."/>
            <person name="Jaffe D.B."/>
            <person name="Jagadeeshan S."/>
            <person name="Jeck W.R."/>
            <person name="Johnson J."/>
            <person name="Jones C.D."/>
            <person name="Jordan W.C."/>
            <person name="Karpen G.H."/>
            <person name="Kataoka E."/>
            <person name="Keightley P.D."/>
            <person name="Kheradpour P."/>
            <person name="Kirkness E.F."/>
            <person name="Koerich L.B."/>
            <person name="Kristiansen K."/>
            <person name="Kudrna D."/>
            <person name="Kulathinal R.J."/>
            <person name="Kumar S."/>
            <person name="Kwok R."/>
            <person name="Lander E."/>
            <person name="Langley C.H."/>
            <person name="Lapoint R."/>
            <person name="Lazzaro B.P."/>
            <person name="Lee S.J."/>
            <person name="Levesque L."/>
            <person name="Li R."/>
            <person name="Lin C.F."/>
            <person name="Lin M.F."/>
            <person name="Lindblad-Toh K."/>
            <person name="Llopart A."/>
            <person name="Long M."/>
            <person name="Low L."/>
            <person name="Lozovsky E."/>
            <person name="Lu J."/>
            <person name="Luo M."/>
            <person name="Machado C.A."/>
            <person name="Makalowski W."/>
            <person name="Marzo M."/>
            <person name="Matsuda M."/>
            <person name="Matzkin L."/>
            <person name="McAllister B."/>
            <person name="McBride C.S."/>
            <person name="McKernan B."/>
            <person name="McKernan K."/>
            <person name="Mendez-Lago M."/>
            <person name="Minx P."/>
            <person name="Mollenhauer M.U."/>
            <person name="Montooth K."/>
            <person name="Mount S.M."/>
            <person name="Mu X."/>
            <person name="Myers E."/>
            <person name="Negre B."/>
            <person name="Newfeld S."/>
            <person name="Nielsen R."/>
            <person name="Noor M.A."/>
            <person name="O'Grady P."/>
            <person name="Pachter L."/>
            <person name="Papaceit M."/>
            <person name="Parisi M.J."/>
            <person name="Parisi M."/>
            <person name="Parts L."/>
            <person name="Pedersen J.S."/>
            <person name="Pesole G."/>
            <person name="Phillippy A.M."/>
            <person name="Ponting C.P."/>
            <person name="Pop M."/>
            <person name="Porcelli D."/>
            <person name="Powell J.R."/>
            <person name="Prohaska S."/>
            <person name="Pruitt K."/>
            <person name="Puig M."/>
            <person name="Quesneville H."/>
            <person name="Ram K.R."/>
            <person name="Rand D."/>
            <person name="Rasmussen M.D."/>
            <person name="Reed L.K."/>
            <person name="Reenan R."/>
            <person name="Reily A."/>
            <person name="Remington K.A."/>
            <person name="Rieger T.T."/>
            <person name="Ritchie M.G."/>
            <person name="Robin C."/>
            <person name="Rogers Y.H."/>
            <person name="Rohde C."/>
            <person name="Rozas J."/>
            <person name="Rubenfield M.J."/>
            <person name="Ruiz A."/>
            <person name="Russo S."/>
            <person name="Salzberg S.L."/>
            <person name="Sanchez-Gracia A."/>
            <person name="Saranga D.J."/>
            <person name="Sato H."/>
            <person name="Schaeffer S.W."/>
            <person name="Schatz M.C."/>
            <person name="Schlenke T."/>
            <person name="Schwartz R."/>
            <person name="Segarra C."/>
            <person name="Singh R.S."/>
            <person name="Sirot L."/>
            <person name="Sirota M."/>
            <person name="Sisneros N.B."/>
            <person name="Smith C.D."/>
            <person name="Smith T.F."/>
            <person name="Spieth J."/>
            <person name="Stage D.E."/>
            <person name="Stark A."/>
            <person name="Stephan W."/>
            <person name="Strausberg R.L."/>
            <person name="Strempel S."/>
            <person name="Sturgill D."/>
            <person name="Sutton G."/>
            <person name="Sutton G.G."/>
            <person name="Tao W."/>
            <person name="Teichmann S."/>
            <person name="Tobari Y.N."/>
            <person name="Tomimura Y."/>
            <person name="Tsolas J.M."/>
            <person name="Valente V.L."/>
            <person name="Venter E."/>
            <person name="Venter J.C."/>
            <person name="Vicario S."/>
            <person name="Vieira F.G."/>
            <person name="Vilella A.J."/>
            <person name="Villasante A."/>
            <person name="Walenz B."/>
            <person name="Wang J."/>
            <person name="Wasserman M."/>
            <person name="Watts T."/>
            <person name="Wilson D."/>
            <person name="Wilson R.K."/>
            <person name="Wing R.A."/>
            <person name="Wolfner M.F."/>
            <person name="Wong A."/>
            <person name="Wong G.K."/>
            <person name="Wu C.I."/>
            <person name="Wu G."/>
            <person name="Yamamoto D."/>
            <person name="Yang H.P."/>
            <person name="Yang S.P."/>
            <person name="Yorke J.A."/>
            <person name="Yoshida K."/>
            <person name="Zdobnov E."/>
            <person name="Zhang P."/>
            <person name="Zhang Y."/>
            <person name="Zimin A.V."/>
            <person name="Baldwin J."/>
            <person name="Abdouelleil A."/>
            <person name="Abdulkadir J."/>
            <person name="Abebe A."/>
            <person name="Abera B."/>
            <person name="Abreu J."/>
            <person name="Acer S.C."/>
            <person name="Aftuck L."/>
            <person name="Alexander A."/>
            <person name="An P."/>
            <person name="Anderson E."/>
            <person name="Anderson S."/>
            <person name="Arachi H."/>
            <person name="Azer M."/>
            <person name="Bachantsang P."/>
            <person name="Barry A."/>
            <person name="Bayul T."/>
            <person name="Berlin A."/>
            <person name="Bessette D."/>
            <person name="Bloom T."/>
            <person name="Blye J."/>
            <person name="Boguslavskiy L."/>
            <person name="Bonnet C."/>
            <person name="Boukhgalter B."/>
            <person name="Bourzgui I."/>
            <person name="Brown A."/>
            <person name="Cahill P."/>
            <person name="Channer S."/>
            <person name="Cheshatsang Y."/>
            <person name="Chuda L."/>
            <person name="Citroen M."/>
            <person name="Collymore A."/>
            <person name="Cooke P."/>
            <person name="Costello M."/>
            <person name="D'Aco K."/>
            <person name="Daza R."/>
            <person name="De Haan G."/>
            <person name="DeGray S."/>
            <person name="DeMaso C."/>
            <person name="Dhargay N."/>
            <person name="Dooley K."/>
            <person name="Dooley E."/>
            <person name="Doricent M."/>
            <person name="Dorje P."/>
            <person name="Dorjee K."/>
            <person name="Dupes A."/>
            <person name="Elong R."/>
            <person name="Falk J."/>
            <person name="Farina A."/>
            <person name="Faro S."/>
            <person name="Ferguson D."/>
            <person name="Fisher S."/>
            <person name="Foley C.D."/>
            <person name="Franke A."/>
            <person name="Friedrich D."/>
            <person name="Gadbois L."/>
            <person name="Gearin G."/>
            <person name="Gearin C.R."/>
            <person name="Giannoukos G."/>
            <person name="Goode T."/>
            <person name="Graham J."/>
            <person name="Grandbois E."/>
            <person name="Grewal S."/>
            <person name="Gyaltsen K."/>
            <person name="Hafez N."/>
            <person name="Hagos B."/>
            <person name="Hall J."/>
            <person name="Henson C."/>
            <person name="Hollinger A."/>
            <person name="Honan T."/>
            <person name="Huard M.D."/>
            <person name="Hughes L."/>
            <person name="Hurhula B."/>
            <person name="Husby M.E."/>
            <person name="Kamat A."/>
            <person name="Kanga B."/>
            <person name="Kashin S."/>
            <person name="Khazanovich D."/>
            <person name="Kisner P."/>
            <person name="Lance K."/>
            <person name="Lara M."/>
            <person name="Lee W."/>
            <person name="Lennon N."/>
            <person name="Letendre F."/>
            <person name="LeVine R."/>
            <person name="Lipovsky A."/>
            <person name="Liu X."/>
            <person name="Liu J."/>
            <person name="Liu S."/>
            <person name="Lokyitsang T."/>
            <person name="Lokyitsang Y."/>
            <person name="Lubonja R."/>
            <person name="Lui A."/>
            <person name="MacDonald P."/>
            <person name="Magnisalis V."/>
            <person name="Maru K."/>
            <person name="Matthews C."/>
            <person name="McCusker W."/>
            <person name="McDonough S."/>
            <person name="Mehta T."/>
            <person name="Meldrim J."/>
            <person name="Meneus L."/>
            <person name="Mihai O."/>
            <person name="Mihalev A."/>
            <person name="Mihova T."/>
            <person name="Mittelman R."/>
            <person name="Mlenga V."/>
            <person name="Montmayeur A."/>
            <person name="Mulrain L."/>
            <person name="Navidi A."/>
            <person name="Naylor J."/>
            <person name="Negash T."/>
            <person name="Nguyen T."/>
            <person name="Nguyen N."/>
            <person name="Nicol R."/>
            <person name="Norbu C."/>
            <person name="Norbu N."/>
            <person name="Novod N."/>
            <person name="O'Neill B."/>
            <person name="Osman S."/>
            <person name="Markiewicz E."/>
            <person name="Oyono O.L."/>
            <person name="Patti C."/>
            <person name="Phunkhang P."/>
            <person name="Pierre F."/>
            <person name="Priest M."/>
            <person name="Raghuraman S."/>
            <person name="Rege F."/>
            <person name="Reyes R."/>
            <person name="Rise C."/>
            <person name="Rogov P."/>
            <person name="Ross K."/>
            <person name="Ryan E."/>
            <person name="Settipalli S."/>
            <person name="Shea T."/>
            <person name="Sherpa N."/>
            <person name="Shi L."/>
            <person name="Shih D."/>
            <person name="Sparrow T."/>
            <person name="Spaulding J."/>
            <person name="Stalker J."/>
            <person name="Stange-Thomann N."/>
            <person name="Stavropoulos S."/>
            <person name="Stone C."/>
            <person name="Strader C."/>
            <person name="Tesfaye S."/>
            <person name="Thomson T."/>
            <person name="Thoulutsang Y."/>
            <person name="Thoulutsang D."/>
            <person name="Topham K."/>
            <person name="Topping I."/>
            <person name="Tsamla T."/>
            <person name="Vassiliev H."/>
            <person name="Vo A."/>
            <person name="Wangchuk T."/>
            <person name="Wangdi T."/>
            <person name="Weiand M."/>
            <person name="Wilkinson J."/>
            <person name="Wilson A."/>
            <person name="Yadav S."/>
            <person name="Young G."/>
            <person name="Yu Q."/>
            <person name="Zembek L."/>
            <person name="Zhong D."/>
            <person name="Zimmer A."/>
            <person name="Zwirko Z."/>
            <person name="Jaffe D.B."/>
            <person name="Alvarez P."/>
            <person name="Brockman W."/>
            <person name="Butler J."/>
            <person name="Chin C."/>
            <person name="Gnerre S."/>
            <person name="Grabherr M."/>
            <person name="Kleber M."/>
            <person name="Mauceli E."/>
            <person name="MacCallum I."/>
        </authorList>
    </citation>
    <scope>NUCLEOTIDE SEQUENCE [LARGE SCALE GENOMIC DNA]</scope>
    <source>
        <strain evidence="12">MSH-3 / Tucson 14011-0111.49</strain>
    </source>
</reference>
<dbReference type="OrthoDB" id="5846619at2759"/>
<feature type="non-terminal residue" evidence="11">
    <location>
        <position position="1"/>
    </location>
</feature>
<dbReference type="GO" id="GO:0005886">
    <property type="term" value="C:plasma membrane"/>
    <property type="evidence" value="ECO:0007669"/>
    <property type="project" value="UniProtKB-SubCell"/>
</dbReference>
<keyword evidence="12" id="KW-1185">Reference proteome</keyword>
<gene>
    <name evidence="11" type="primary">Dper\GL19674</name>
    <name evidence="11" type="ORF">Dper_GL19674</name>
</gene>
<dbReference type="Proteomes" id="UP000008744">
    <property type="component" value="Unassembled WGS sequence"/>
</dbReference>
<organism evidence="12">
    <name type="scientific">Drosophila persimilis</name>
    <name type="common">Fruit fly</name>
    <dbReference type="NCBI Taxonomy" id="7234"/>
    <lineage>
        <taxon>Eukaryota</taxon>
        <taxon>Metazoa</taxon>
        <taxon>Ecdysozoa</taxon>
        <taxon>Arthropoda</taxon>
        <taxon>Hexapoda</taxon>
        <taxon>Insecta</taxon>
        <taxon>Pterygota</taxon>
        <taxon>Neoptera</taxon>
        <taxon>Endopterygota</taxon>
        <taxon>Diptera</taxon>
        <taxon>Brachycera</taxon>
        <taxon>Muscomorpha</taxon>
        <taxon>Ephydroidea</taxon>
        <taxon>Drosophilidae</taxon>
        <taxon>Drosophila</taxon>
        <taxon>Sophophora</taxon>
    </lineage>
</organism>
<dbReference type="AlphaFoldDB" id="B4ISD6"/>
<evidence type="ECO:0000313" key="12">
    <source>
        <dbReference type="Proteomes" id="UP000008744"/>
    </source>
</evidence>
<keyword evidence="6 10" id="KW-1133">Transmembrane helix</keyword>
<dbReference type="GO" id="GO:0004984">
    <property type="term" value="F:olfactory receptor activity"/>
    <property type="evidence" value="ECO:0007669"/>
    <property type="project" value="InterPro"/>
</dbReference>
<name>B4ISD6_DROPE</name>
<evidence type="ECO:0000256" key="6">
    <source>
        <dbReference type="ARBA" id="ARBA00022989"/>
    </source>
</evidence>
<keyword evidence="3" id="KW-0716">Sensory transduction</keyword>
<evidence type="ECO:0000256" key="7">
    <source>
        <dbReference type="ARBA" id="ARBA00023136"/>
    </source>
</evidence>
<accession>B4ISD6</accession>
<keyword evidence="2" id="KW-1003">Cell membrane</keyword>
<proteinExistence type="predicted"/>
<dbReference type="EMBL" id="CH699449">
    <property type="protein sequence ID" value="EDW25723.1"/>
    <property type="molecule type" value="Genomic_DNA"/>
</dbReference>
<evidence type="ECO:0000256" key="10">
    <source>
        <dbReference type="SAM" id="Phobius"/>
    </source>
</evidence>
<evidence type="ECO:0000256" key="2">
    <source>
        <dbReference type="ARBA" id="ARBA00022475"/>
    </source>
</evidence>
<keyword evidence="9" id="KW-0807">Transducer</keyword>
<keyword evidence="8" id="KW-0675">Receptor</keyword>
<keyword evidence="7 10" id="KW-0472">Membrane</keyword>
<protein>
    <submittedName>
        <fullName evidence="11">GL19674</fullName>
    </submittedName>
</protein>
<evidence type="ECO:0000256" key="5">
    <source>
        <dbReference type="ARBA" id="ARBA00022725"/>
    </source>
</evidence>
<feature type="transmembrane region" description="Helical" evidence="10">
    <location>
        <begin position="17"/>
        <end position="35"/>
    </location>
</feature>
<sequence length="86" mass="9898">APSANATKRESCPARSIGLLWGCLCIIVCYVLFFVRDIITLIYYMKFIAVICVQLFPASYFDSVVAEKMQSFPYDIFSSTWYEESR</sequence>
<dbReference type="GO" id="GO:0007165">
    <property type="term" value="P:signal transduction"/>
    <property type="evidence" value="ECO:0007669"/>
    <property type="project" value="UniProtKB-KW"/>
</dbReference>
<dbReference type="Pfam" id="PF02949">
    <property type="entry name" value="7tm_6"/>
    <property type="match status" value="1"/>
</dbReference>
<keyword evidence="5" id="KW-0552">Olfaction</keyword>
<keyword evidence="4 10" id="KW-0812">Transmembrane</keyword>
<evidence type="ECO:0000256" key="9">
    <source>
        <dbReference type="ARBA" id="ARBA00023224"/>
    </source>
</evidence>
<evidence type="ECO:0000313" key="11">
    <source>
        <dbReference type="EMBL" id="EDW25723.1"/>
    </source>
</evidence>